<dbReference type="SUPFAM" id="SSF46785">
    <property type="entry name" value="Winged helix' DNA-binding domain"/>
    <property type="match status" value="1"/>
</dbReference>
<evidence type="ECO:0000313" key="6">
    <source>
        <dbReference type="EMBL" id="MBA4610799.1"/>
    </source>
</evidence>
<dbReference type="PROSITE" id="PS51078">
    <property type="entry name" value="ICLR_ED"/>
    <property type="match status" value="1"/>
</dbReference>
<accession>A0A838XHC6</accession>
<dbReference type="AlphaFoldDB" id="A0A838XHC6"/>
<keyword evidence="2" id="KW-0238">DNA-binding</keyword>
<dbReference type="Proteomes" id="UP000559404">
    <property type="component" value="Unassembled WGS sequence"/>
</dbReference>
<dbReference type="PROSITE" id="PS51077">
    <property type="entry name" value="HTH_ICLR"/>
    <property type="match status" value="1"/>
</dbReference>
<dbReference type="InterPro" id="IPR036390">
    <property type="entry name" value="WH_DNA-bd_sf"/>
</dbReference>
<keyword evidence="7" id="KW-1185">Reference proteome</keyword>
<dbReference type="InterPro" id="IPR050707">
    <property type="entry name" value="HTH_MetabolicPath_Reg"/>
</dbReference>
<protein>
    <submittedName>
        <fullName evidence="6">IclR family transcriptional regulator</fullName>
    </submittedName>
</protein>
<dbReference type="InterPro" id="IPR036388">
    <property type="entry name" value="WH-like_DNA-bd_sf"/>
</dbReference>
<dbReference type="Gene3D" id="3.30.450.40">
    <property type="match status" value="1"/>
</dbReference>
<organism evidence="6 7">
    <name type="scientific">Stappia taiwanensis</name>
    <dbReference type="NCBI Taxonomy" id="992267"/>
    <lineage>
        <taxon>Bacteria</taxon>
        <taxon>Pseudomonadati</taxon>
        <taxon>Pseudomonadota</taxon>
        <taxon>Alphaproteobacteria</taxon>
        <taxon>Hyphomicrobiales</taxon>
        <taxon>Stappiaceae</taxon>
        <taxon>Stappia</taxon>
    </lineage>
</organism>
<dbReference type="PANTHER" id="PTHR30136:SF24">
    <property type="entry name" value="HTH-TYPE TRANSCRIPTIONAL REPRESSOR ALLR"/>
    <property type="match status" value="1"/>
</dbReference>
<keyword evidence="1" id="KW-0805">Transcription regulation</keyword>
<evidence type="ECO:0000256" key="3">
    <source>
        <dbReference type="ARBA" id="ARBA00023163"/>
    </source>
</evidence>
<dbReference type="PANTHER" id="PTHR30136">
    <property type="entry name" value="HELIX-TURN-HELIX TRANSCRIPTIONAL REGULATOR, ICLR FAMILY"/>
    <property type="match status" value="1"/>
</dbReference>
<dbReference type="GO" id="GO:0003700">
    <property type="term" value="F:DNA-binding transcription factor activity"/>
    <property type="evidence" value="ECO:0007669"/>
    <property type="project" value="TreeGrafter"/>
</dbReference>
<dbReference type="InterPro" id="IPR014757">
    <property type="entry name" value="Tscrpt_reg_IclR_C"/>
</dbReference>
<dbReference type="GO" id="GO:0003677">
    <property type="term" value="F:DNA binding"/>
    <property type="evidence" value="ECO:0007669"/>
    <property type="project" value="UniProtKB-KW"/>
</dbReference>
<evidence type="ECO:0000259" key="5">
    <source>
        <dbReference type="PROSITE" id="PS51078"/>
    </source>
</evidence>
<evidence type="ECO:0000313" key="7">
    <source>
        <dbReference type="Proteomes" id="UP000559404"/>
    </source>
</evidence>
<proteinExistence type="predicted"/>
<dbReference type="InterPro" id="IPR029016">
    <property type="entry name" value="GAF-like_dom_sf"/>
</dbReference>
<sequence length="262" mass="29149">MTAESPSQKGGTVGKAMEVLDCVARFGQPVRFSQILEVSHFPKPTLYRLVRTLADLGMLDHDADKDTYMPGRRLLKLAHVAWAQFSLASIARPHIDRLGQQVSETIHLAQLDQGQVLYVDKRNGRDPVEMYSQAGKVGPTYCTGVGKAMLAFLTPEEQERVIALQSFHRFTPHTLVTPEALRARLETIRAQGYALDEEEHETGIICIAMPVLNGSGRVLGSVSITDTVLRTTWAALKEKLPLLRETVERIGHDAQDWHYPGI</sequence>
<dbReference type="InterPro" id="IPR005471">
    <property type="entry name" value="Tscrpt_reg_IclR_N"/>
</dbReference>
<dbReference type="SMART" id="SM00346">
    <property type="entry name" value="HTH_ICLR"/>
    <property type="match status" value="1"/>
</dbReference>
<feature type="domain" description="IclR-ED" evidence="5">
    <location>
        <begin position="73"/>
        <end position="256"/>
    </location>
</feature>
<evidence type="ECO:0000256" key="1">
    <source>
        <dbReference type="ARBA" id="ARBA00023015"/>
    </source>
</evidence>
<dbReference type="SUPFAM" id="SSF55781">
    <property type="entry name" value="GAF domain-like"/>
    <property type="match status" value="1"/>
</dbReference>
<reference evidence="6 7" key="1">
    <citation type="submission" date="2020-07" db="EMBL/GenBank/DDBJ databases">
        <authorList>
            <person name="Li M."/>
        </authorList>
    </citation>
    <scope>NUCLEOTIDE SEQUENCE [LARGE SCALE GENOMIC DNA]</scope>
    <source>
        <strain evidence="6 7">DSM 23284</strain>
    </source>
</reference>
<dbReference type="EMBL" id="JACEON010000003">
    <property type="protein sequence ID" value="MBA4610799.1"/>
    <property type="molecule type" value="Genomic_DNA"/>
</dbReference>
<evidence type="ECO:0000259" key="4">
    <source>
        <dbReference type="PROSITE" id="PS51077"/>
    </source>
</evidence>
<dbReference type="Gene3D" id="1.10.10.10">
    <property type="entry name" value="Winged helix-like DNA-binding domain superfamily/Winged helix DNA-binding domain"/>
    <property type="match status" value="1"/>
</dbReference>
<keyword evidence="3" id="KW-0804">Transcription</keyword>
<dbReference type="Pfam" id="PF01614">
    <property type="entry name" value="IclR_C"/>
    <property type="match status" value="1"/>
</dbReference>
<gene>
    <name evidence="6" type="ORF">H1W37_03990</name>
</gene>
<feature type="domain" description="HTH iclR-type" evidence="4">
    <location>
        <begin position="10"/>
        <end position="72"/>
    </location>
</feature>
<name>A0A838XHC6_9HYPH</name>
<evidence type="ECO:0000256" key="2">
    <source>
        <dbReference type="ARBA" id="ARBA00023125"/>
    </source>
</evidence>
<reference evidence="6 7" key="2">
    <citation type="submission" date="2020-08" db="EMBL/GenBank/DDBJ databases">
        <title>Stappia taiwanensis sp. nov., isolated from a coastal thermal spring.</title>
        <authorList>
            <person name="Kampfer P."/>
        </authorList>
    </citation>
    <scope>NUCLEOTIDE SEQUENCE [LARGE SCALE GENOMIC DNA]</scope>
    <source>
        <strain evidence="6 7">DSM 23284</strain>
    </source>
</reference>
<dbReference type="RefSeq" id="WP_181759002.1">
    <property type="nucleotide sequence ID" value="NZ_BMCR01000004.1"/>
</dbReference>
<comment type="caution">
    <text evidence="6">The sequence shown here is derived from an EMBL/GenBank/DDBJ whole genome shotgun (WGS) entry which is preliminary data.</text>
</comment>
<dbReference type="Pfam" id="PF09339">
    <property type="entry name" value="HTH_IclR"/>
    <property type="match status" value="1"/>
</dbReference>
<dbReference type="GO" id="GO:0045892">
    <property type="term" value="P:negative regulation of DNA-templated transcription"/>
    <property type="evidence" value="ECO:0007669"/>
    <property type="project" value="TreeGrafter"/>
</dbReference>